<dbReference type="InterPro" id="IPR047137">
    <property type="entry name" value="ORF3"/>
</dbReference>
<keyword evidence="1" id="KW-0472">Membrane</keyword>
<organism evidence="2 3">
    <name type="scientific">Caenispirillum bisanense</name>
    <dbReference type="NCBI Taxonomy" id="414052"/>
    <lineage>
        <taxon>Bacteria</taxon>
        <taxon>Pseudomonadati</taxon>
        <taxon>Pseudomonadota</taxon>
        <taxon>Alphaproteobacteria</taxon>
        <taxon>Rhodospirillales</taxon>
        <taxon>Novispirillaceae</taxon>
        <taxon>Caenispirillum</taxon>
    </lineage>
</organism>
<dbReference type="InterPro" id="IPR023393">
    <property type="entry name" value="START-like_dom_sf"/>
</dbReference>
<evidence type="ECO:0000313" key="3">
    <source>
        <dbReference type="Proteomes" id="UP000219621"/>
    </source>
</evidence>
<dbReference type="SUPFAM" id="SSF55961">
    <property type="entry name" value="Bet v1-like"/>
    <property type="match status" value="1"/>
</dbReference>
<accession>A0A286GQX3</accession>
<dbReference type="AlphaFoldDB" id="A0A286GQX3"/>
<protein>
    <submittedName>
        <fullName evidence="2">Uncharacterized membrane protein</fullName>
    </submittedName>
</protein>
<dbReference type="InterPro" id="IPR019587">
    <property type="entry name" value="Polyketide_cyclase/dehydratase"/>
</dbReference>
<dbReference type="OrthoDB" id="9797595at2"/>
<dbReference type="RefSeq" id="WP_097280238.1">
    <property type="nucleotide sequence ID" value="NZ_OCNJ01000007.1"/>
</dbReference>
<gene>
    <name evidence="2" type="ORF">SAMN05421508_107132</name>
</gene>
<keyword evidence="3" id="KW-1185">Reference proteome</keyword>
<dbReference type="CDD" id="cd07817">
    <property type="entry name" value="SRPBCC_8"/>
    <property type="match status" value="1"/>
</dbReference>
<dbReference type="Proteomes" id="UP000219621">
    <property type="component" value="Unassembled WGS sequence"/>
</dbReference>
<sequence length="223" mass="23957">MTDRTPPAGGDARPLGTGALVAGGLVALFALRKMGPLGLAAVAAGGAYLYHRMREGDGIAPGAAHKPSRWLRVHRSVTIARPRNEVFAYWRDPTHFPQFMSHVESVTAAGPDRHHWVVRGPAGTSFGWDAELYDIEQDRRIRWRTVPPADVRSEGTVVFDDAPDDGTEVHLTLTYEAPGGRLGAAIARLLGEEPDVQARDDLMALKRLLEGQPSTGAAGSPLG</sequence>
<dbReference type="PANTHER" id="PTHR33824:SF7">
    <property type="entry name" value="POLYKETIDE CYCLASE_DEHYDRASE AND LIPID TRANSPORT SUPERFAMILY PROTEIN"/>
    <property type="match status" value="1"/>
</dbReference>
<dbReference type="PANTHER" id="PTHR33824">
    <property type="entry name" value="POLYKETIDE CYCLASE/DEHYDRASE AND LIPID TRANSPORT SUPERFAMILY PROTEIN"/>
    <property type="match status" value="1"/>
</dbReference>
<feature type="transmembrane region" description="Helical" evidence="1">
    <location>
        <begin position="12"/>
        <end position="31"/>
    </location>
</feature>
<keyword evidence="1" id="KW-0812">Transmembrane</keyword>
<evidence type="ECO:0000256" key="1">
    <source>
        <dbReference type="SAM" id="Phobius"/>
    </source>
</evidence>
<dbReference type="Pfam" id="PF10604">
    <property type="entry name" value="Polyketide_cyc2"/>
    <property type="match status" value="1"/>
</dbReference>
<proteinExistence type="predicted"/>
<reference evidence="2 3" key="1">
    <citation type="submission" date="2017-09" db="EMBL/GenBank/DDBJ databases">
        <authorList>
            <person name="Ehlers B."/>
            <person name="Leendertz F.H."/>
        </authorList>
    </citation>
    <scope>NUCLEOTIDE SEQUENCE [LARGE SCALE GENOMIC DNA]</scope>
    <source>
        <strain evidence="2 3">USBA 140</strain>
    </source>
</reference>
<dbReference type="EMBL" id="OCNJ01000007">
    <property type="protein sequence ID" value="SOD97933.1"/>
    <property type="molecule type" value="Genomic_DNA"/>
</dbReference>
<dbReference type="Gene3D" id="3.30.530.20">
    <property type="match status" value="1"/>
</dbReference>
<keyword evidence="1" id="KW-1133">Transmembrane helix</keyword>
<evidence type="ECO:0000313" key="2">
    <source>
        <dbReference type="EMBL" id="SOD97933.1"/>
    </source>
</evidence>
<name>A0A286GQX3_9PROT</name>